<dbReference type="AlphaFoldDB" id="A0A328YLE2"/>
<dbReference type="Proteomes" id="UP000248840">
    <property type="component" value="Unassembled WGS sequence"/>
</dbReference>
<name>A0A328YLE2_9FLAO</name>
<evidence type="ECO:0008006" key="3">
    <source>
        <dbReference type="Google" id="ProtNLM"/>
    </source>
</evidence>
<comment type="caution">
    <text evidence="1">The sequence shown here is derived from an EMBL/GenBank/DDBJ whole genome shotgun (WGS) entry which is preliminary data.</text>
</comment>
<evidence type="ECO:0000313" key="2">
    <source>
        <dbReference type="Proteomes" id="UP000248840"/>
    </source>
</evidence>
<gene>
    <name evidence="1" type="ORF">CLV55_103227</name>
</gene>
<protein>
    <recommendedName>
        <fullName evidence="3">DNA polymerase-3 subunit gamma/tau</fullName>
    </recommendedName>
</protein>
<keyword evidence="2" id="KW-1185">Reference proteome</keyword>
<dbReference type="EMBL" id="QLSZ01000003">
    <property type="protein sequence ID" value="RAR73903.1"/>
    <property type="molecule type" value="Genomic_DNA"/>
</dbReference>
<reference evidence="1 2" key="1">
    <citation type="submission" date="2018-06" db="EMBL/GenBank/DDBJ databases">
        <title>Genomic Encyclopedia of Archaeal and Bacterial Type Strains, Phase II (KMG-II): from individual species to whole genera.</title>
        <authorList>
            <person name="Goeker M."/>
        </authorList>
    </citation>
    <scope>NUCLEOTIDE SEQUENCE [LARGE SCALE GENOMIC DNA]</scope>
    <source>
        <strain evidence="1 2">DSM 25663</strain>
    </source>
</reference>
<organism evidence="1 2">
    <name type="scientific">Flavobacterium aciduliphilum</name>
    <dbReference type="NCBI Taxonomy" id="1101402"/>
    <lineage>
        <taxon>Bacteria</taxon>
        <taxon>Pseudomonadati</taxon>
        <taxon>Bacteroidota</taxon>
        <taxon>Flavobacteriia</taxon>
        <taxon>Flavobacteriales</taxon>
        <taxon>Flavobacteriaceae</taxon>
        <taxon>Flavobacterium</taxon>
    </lineage>
</organism>
<proteinExistence type="predicted"/>
<evidence type="ECO:0000313" key="1">
    <source>
        <dbReference type="EMBL" id="RAR73903.1"/>
    </source>
</evidence>
<sequence length="169" mass="19563">MVTPTQSTHSVTTVGLETKISALSLSSIRAKKELLEVQKSTVKPTEELPTEAFTETQMLEFWFKYAQRLNDKGQMIMESLLRISDPKLEGTIIHYELPNEGSKIDFERAKPELLGYLRGHLHNHNITIEVTVNEKVRTKNAYTPQDRYNRLKEINPHLDLLRRTFDLDL</sequence>
<accession>A0A328YLE2</accession>
<dbReference type="RefSeq" id="WP_245902680.1">
    <property type="nucleotide sequence ID" value="NZ_QLSZ01000003.1"/>
</dbReference>